<accession>A0A482IZJ2</accession>
<keyword evidence="1" id="KW-0812">Transmembrane</keyword>
<evidence type="ECO:0000256" key="1">
    <source>
        <dbReference type="SAM" id="Phobius"/>
    </source>
</evidence>
<sequence>MKPRLDIDFCAARWRPPPAGIVLLLVSGILLGSGVWELWRAGESNEIARTDLETVIRRASPAKHTVAVASTPAAKLAEKQSQAILRELTVPWQDLLSIVENYPEHDVALIGIDQNPAQGQIRIVAEAKDADAMIAYLKYLQSSALLREAVLNAHLVETNVPGTPIRFQVAAVWRKP</sequence>
<dbReference type="OrthoDB" id="8703192at2"/>
<keyword evidence="1" id="KW-1133">Transmembrane helix</keyword>
<evidence type="ECO:0008006" key="4">
    <source>
        <dbReference type="Google" id="ProtNLM"/>
    </source>
</evidence>
<reference evidence="2 3" key="1">
    <citation type="submission" date="2019-03" db="EMBL/GenBank/DDBJ databases">
        <title>Comparative insights into the high quality Complete genome sequence of highly metal resistant Cupriavidus metallidurans strain BS1 isolated from a gold-copper mine.</title>
        <authorList>
            <person name="Mazhar H.S."/>
            <person name="Rensing C."/>
        </authorList>
    </citation>
    <scope>NUCLEOTIDE SEQUENCE [LARGE SCALE GENOMIC DNA]</scope>
    <source>
        <strain evidence="2 3">BS1</strain>
    </source>
</reference>
<organism evidence="2 3">
    <name type="scientific">Cupriavidus metallidurans</name>
    <dbReference type="NCBI Taxonomy" id="119219"/>
    <lineage>
        <taxon>Bacteria</taxon>
        <taxon>Pseudomonadati</taxon>
        <taxon>Pseudomonadota</taxon>
        <taxon>Betaproteobacteria</taxon>
        <taxon>Burkholderiales</taxon>
        <taxon>Burkholderiaceae</taxon>
        <taxon>Cupriavidus</taxon>
    </lineage>
</organism>
<evidence type="ECO:0000313" key="2">
    <source>
        <dbReference type="EMBL" id="QBP12639.1"/>
    </source>
</evidence>
<dbReference type="RefSeq" id="WP_017512326.1">
    <property type="nucleotide sequence ID" value="NZ_CP037901.1"/>
</dbReference>
<evidence type="ECO:0000313" key="3">
    <source>
        <dbReference type="Proteomes" id="UP000253772"/>
    </source>
</evidence>
<feature type="transmembrane region" description="Helical" evidence="1">
    <location>
        <begin position="20"/>
        <end position="39"/>
    </location>
</feature>
<dbReference type="Proteomes" id="UP000253772">
    <property type="component" value="Chromosome c2"/>
</dbReference>
<dbReference type="AlphaFoldDB" id="A0A482IZJ2"/>
<gene>
    <name evidence="2" type="ORF">DDF84_023415</name>
</gene>
<protein>
    <recommendedName>
        <fullName evidence="4">Transmembrane protein</fullName>
    </recommendedName>
</protein>
<proteinExistence type="predicted"/>
<name>A0A482IZJ2_9BURK</name>
<keyword evidence="1" id="KW-0472">Membrane</keyword>
<dbReference type="EMBL" id="CP037901">
    <property type="protein sequence ID" value="QBP12639.1"/>
    <property type="molecule type" value="Genomic_DNA"/>
</dbReference>